<dbReference type="InterPro" id="IPR011335">
    <property type="entry name" value="Restrct_endonuc-II-like"/>
</dbReference>
<evidence type="ECO:0000259" key="1">
    <source>
        <dbReference type="Pfam" id="PF05685"/>
    </source>
</evidence>
<evidence type="ECO:0000313" key="2">
    <source>
        <dbReference type="EMBL" id="QDR82004.1"/>
    </source>
</evidence>
<keyword evidence="3" id="KW-1185">Reference proteome</keyword>
<keyword evidence="2" id="KW-0540">Nuclease</keyword>
<dbReference type="EMBL" id="CP036259">
    <property type="protein sequence ID" value="QDR82004.1"/>
    <property type="molecule type" value="Genomic_DNA"/>
</dbReference>
<accession>A0A517DXB4</accession>
<keyword evidence="2" id="KW-0255">Endonuclease</keyword>
<dbReference type="CDD" id="cd06260">
    <property type="entry name" value="DUF820-like"/>
    <property type="match status" value="1"/>
</dbReference>
<sequence>MGNSAVKDDRTYTYEDYLTWPEDQRWEIIDGVAYAMTAPNRLHQDISRNLMLEFGNYLKGRQCKVYAAPFDVRLPRQEEIENHISTIVQPDITVVCDPNKLDHRGCKGSPDLIIEILSPATASYDVVKKRLLYEQNGIFEYWIVDPLHQIITRLYMNEALTKYRESEYFGREDTISPIILSELTINLSDVFPERAEMV</sequence>
<reference evidence="2 3" key="1">
    <citation type="submission" date="2019-02" db="EMBL/GenBank/DDBJ databases">
        <title>Closed genome of Sporomusa termitida DSM 4440.</title>
        <authorList>
            <person name="Poehlein A."/>
            <person name="Daniel R."/>
        </authorList>
    </citation>
    <scope>NUCLEOTIDE SEQUENCE [LARGE SCALE GENOMIC DNA]</scope>
    <source>
        <strain evidence="2 3">DSM 4440</strain>
    </source>
</reference>
<dbReference type="KEGG" id="sted:SPTER_34250"/>
<gene>
    <name evidence="2" type="ORF">SPTER_34250</name>
</gene>
<dbReference type="SUPFAM" id="SSF52980">
    <property type="entry name" value="Restriction endonuclease-like"/>
    <property type="match status" value="1"/>
</dbReference>
<dbReference type="Gene3D" id="3.90.1570.10">
    <property type="entry name" value="tt1808, chain A"/>
    <property type="match status" value="1"/>
</dbReference>
<dbReference type="PANTHER" id="PTHR36558:SF1">
    <property type="entry name" value="RESTRICTION ENDONUCLEASE DOMAIN-CONTAINING PROTEIN-RELATED"/>
    <property type="match status" value="1"/>
</dbReference>
<evidence type="ECO:0000313" key="3">
    <source>
        <dbReference type="Proteomes" id="UP000320776"/>
    </source>
</evidence>
<name>A0A517DXB4_9FIRM</name>
<dbReference type="RefSeq" id="WP_211367310.1">
    <property type="nucleotide sequence ID" value="NZ_CP036259.1"/>
</dbReference>
<protein>
    <submittedName>
        <fullName evidence="2">Restriction endonuclease</fullName>
    </submittedName>
</protein>
<dbReference type="InterPro" id="IPR012296">
    <property type="entry name" value="Nuclease_put_TT1808"/>
</dbReference>
<proteinExistence type="predicted"/>
<organism evidence="2 3">
    <name type="scientific">Sporomusa termitida</name>
    <dbReference type="NCBI Taxonomy" id="2377"/>
    <lineage>
        <taxon>Bacteria</taxon>
        <taxon>Bacillati</taxon>
        <taxon>Bacillota</taxon>
        <taxon>Negativicutes</taxon>
        <taxon>Selenomonadales</taxon>
        <taxon>Sporomusaceae</taxon>
        <taxon>Sporomusa</taxon>
    </lineage>
</organism>
<dbReference type="AlphaFoldDB" id="A0A517DXB4"/>
<dbReference type="GO" id="GO:0004519">
    <property type="term" value="F:endonuclease activity"/>
    <property type="evidence" value="ECO:0007669"/>
    <property type="project" value="UniProtKB-KW"/>
</dbReference>
<dbReference type="PANTHER" id="PTHR36558">
    <property type="entry name" value="GLR1098 PROTEIN"/>
    <property type="match status" value="1"/>
</dbReference>
<dbReference type="Proteomes" id="UP000320776">
    <property type="component" value="Chromosome"/>
</dbReference>
<dbReference type="Pfam" id="PF05685">
    <property type="entry name" value="Uma2"/>
    <property type="match status" value="1"/>
</dbReference>
<dbReference type="InterPro" id="IPR008538">
    <property type="entry name" value="Uma2"/>
</dbReference>
<feature type="domain" description="Putative restriction endonuclease" evidence="1">
    <location>
        <begin position="15"/>
        <end position="187"/>
    </location>
</feature>
<keyword evidence="2" id="KW-0378">Hydrolase</keyword>